<evidence type="ECO:0000313" key="1">
    <source>
        <dbReference type="EMBL" id="CAG8691831.1"/>
    </source>
</evidence>
<feature type="non-terminal residue" evidence="1">
    <location>
        <position position="1"/>
    </location>
</feature>
<evidence type="ECO:0000313" key="2">
    <source>
        <dbReference type="Proteomes" id="UP000789860"/>
    </source>
</evidence>
<gene>
    <name evidence="1" type="ORF">SCALOS_LOCUS10164</name>
</gene>
<dbReference type="EMBL" id="CAJVPM010036089">
    <property type="protein sequence ID" value="CAG8691831.1"/>
    <property type="molecule type" value="Genomic_DNA"/>
</dbReference>
<feature type="non-terminal residue" evidence="1">
    <location>
        <position position="45"/>
    </location>
</feature>
<comment type="caution">
    <text evidence="1">The sequence shown here is derived from an EMBL/GenBank/DDBJ whole genome shotgun (WGS) entry which is preliminary data.</text>
</comment>
<name>A0ACA9P6A7_9GLOM</name>
<dbReference type="Proteomes" id="UP000789860">
    <property type="component" value="Unassembled WGS sequence"/>
</dbReference>
<protein>
    <submittedName>
        <fullName evidence="1">2440_t:CDS:1</fullName>
    </submittedName>
</protein>
<reference evidence="1" key="1">
    <citation type="submission" date="2021-06" db="EMBL/GenBank/DDBJ databases">
        <authorList>
            <person name="Kallberg Y."/>
            <person name="Tangrot J."/>
            <person name="Rosling A."/>
        </authorList>
    </citation>
    <scope>NUCLEOTIDE SEQUENCE</scope>
    <source>
        <strain evidence="1">AU212A</strain>
    </source>
</reference>
<accession>A0ACA9P6A7</accession>
<proteinExistence type="predicted"/>
<keyword evidence="2" id="KW-1185">Reference proteome</keyword>
<organism evidence="1 2">
    <name type="scientific">Scutellospora calospora</name>
    <dbReference type="NCBI Taxonomy" id="85575"/>
    <lineage>
        <taxon>Eukaryota</taxon>
        <taxon>Fungi</taxon>
        <taxon>Fungi incertae sedis</taxon>
        <taxon>Mucoromycota</taxon>
        <taxon>Glomeromycotina</taxon>
        <taxon>Glomeromycetes</taxon>
        <taxon>Diversisporales</taxon>
        <taxon>Gigasporaceae</taxon>
        <taxon>Scutellospora</taxon>
    </lineage>
</organism>
<sequence>TSMDLGNETNIDLIDSKDESLEITEATFIEVTFTKITSDANKHKG</sequence>